<reference evidence="2" key="1">
    <citation type="submission" date="2020-05" db="EMBL/GenBank/DDBJ databases">
        <authorList>
            <person name="Chiriac C."/>
            <person name="Salcher M."/>
            <person name="Ghai R."/>
            <person name="Kavagutti S V."/>
        </authorList>
    </citation>
    <scope>NUCLEOTIDE SEQUENCE</scope>
</reference>
<proteinExistence type="predicted"/>
<evidence type="ECO:0000256" key="1">
    <source>
        <dbReference type="SAM" id="Phobius"/>
    </source>
</evidence>
<dbReference type="AlphaFoldDB" id="A0A6J6VRI3"/>
<organism evidence="2">
    <name type="scientific">freshwater metagenome</name>
    <dbReference type="NCBI Taxonomy" id="449393"/>
    <lineage>
        <taxon>unclassified sequences</taxon>
        <taxon>metagenomes</taxon>
        <taxon>ecological metagenomes</taxon>
    </lineage>
</organism>
<keyword evidence="1" id="KW-0812">Transmembrane</keyword>
<name>A0A6J6VRI3_9ZZZZ</name>
<accession>A0A6J6VRI3</accession>
<keyword evidence="1" id="KW-0472">Membrane</keyword>
<keyword evidence="1" id="KW-1133">Transmembrane helix</keyword>
<dbReference type="EMBL" id="CAEZZT010000024">
    <property type="protein sequence ID" value="CAB4774690.1"/>
    <property type="molecule type" value="Genomic_DNA"/>
</dbReference>
<feature type="transmembrane region" description="Helical" evidence="1">
    <location>
        <begin position="12"/>
        <end position="31"/>
    </location>
</feature>
<protein>
    <submittedName>
        <fullName evidence="2">Unannotated protein</fullName>
    </submittedName>
</protein>
<sequence>MLGGINNELFFQGFGGFFVLIFFIYFLKWAFPTKKDPAAKAERKAIKKSLRALKRK</sequence>
<gene>
    <name evidence="2" type="ORF">UFOPK2918_00494</name>
</gene>
<evidence type="ECO:0000313" key="2">
    <source>
        <dbReference type="EMBL" id="CAB4774690.1"/>
    </source>
</evidence>